<evidence type="ECO:0000313" key="1">
    <source>
        <dbReference type="EMBL" id="KER30214.1"/>
    </source>
</evidence>
<gene>
    <name evidence="1" type="ORF">T265_03277</name>
</gene>
<dbReference type="GeneID" id="20317464"/>
<organism evidence="1 2">
    <name type="scientific">Opisthorchis viverrini</name>
    <name type="common">Southeast Asian liver fluke</name>
    <dbReference type="NCBI Taxonomy" id="6198"/>
    <lineage>
        <taxon>Eukaryota</taxon>
        <taxon>Metazoa</taxon>
        <taxon>Spiralia</taxon>
        <taxon>Lophotrochozoa</taxon>
        <taxon>Platyhelminthes</taxon>
        <taxon>Trematoda</taxon>
        <taxon>Digenea</taxon>
        <taxon>Opisthorchiida</taxon>
        <taxon>Opisthorchiata</taxon>
        <taxon>Opisthorchiidae</taxon>
        <taxon>Opisthorchis</taxon>
    </lineage>
</organism>
<dbReference type="Proteomes" id="UP000054324">
    <property type="component" value="Unassembled WGS sequence"/>
</dbReference>
<protein>
    <submittedName>
        <fullName evidence="1">Uncharacterized protein</fullName>
    </submittedName>
</protein>
<sequence>MLSVLIAFQDGDCVISTASGWRNCKIWLLIDISGVLVVGFYPDCPSDCLEAFADGTGASVLVNDVMLSTMMMYLGLGFSFHMDVSYGKIPQTLNAEEPKNRWGALVDRGTPKGKSLFNQEQPLPIAVNPINKPKRGGCPLGREWYILSHELDTSNNLVQL</sequence>
<evidence type="ECO:0000313" key="2">
    <source>
        <dbReference type="Proteomes" id="UP000054324"/>
    </source>
</evidence>
<name>A0A075AHN9_OPIVI</name>
<accession>A0A075AHN9</accession>
<dbReference type="CTD" id="20317464"/>
<dbReference type="KEGG" id="ovi:T265_03277"/>
<dbReference type="RefSeq" id="XP_009165987.1">
    <property type="nucleotide sequence ID" value="XM_009167723.1"/>
</dbReference>
<dbReference type="EMBL" id="KL596664">
    <property type="protein sequence ID" value="KER30214.1"/>
    <property type="molecule type" value="Genomic_DNA"/>
</dbReference>
<reference evidence="1 2" key="1">
    <citation type="submission" date="2013-11" db="EMBL/GenBank/DDBJ databases">
        <title>Opisthorchis viverrini - life in the bile duct.</title>
        <authorList>
            <person name="Young N.D."/>
            <person name="Nagarajan N."/>
            <person name="Lin S.J."/>
            <person name="Korhonen P.K."/>
            <person name="Jex A.R."/>
            <person name="Hall R.S."/>
            <person name="Safavi-Hemami H."/>
            <person name="Kaewkong W."/>
            <person name="Bertrand D."/>
            <person name="Gao S."/>
            <person name="Seet Q."/>
            <person name="Wongkham S."/>
            <person name="Teh B.T."/>
            <person name="Wongkham C."/>
            <person name="Intapan P.M."/>
            <person name="Maleewong W."/>
            <person name="Yang X."/>
            <person name="Hu M."/>
            <person name="Wang Z."/>
            <person name="Hofmann A."/>
            <person name="Sternberg P.W."/>
            <person name="Tan P."/>
            <person name="Wang J."/>
            <person name="Gasser R.B."/>
        </authorList>
    </citation>
    <scope>NUCLEOTIDE SEQUENCE [LARGE SCALE GENOMIC DNA]</scope>
</reference>
<proteinExistence type="predicted"/>
<dbReference type="AlphaFoldDB" id="A0A075AHN9"/>
<keyword evidence="2" id="KW-1185">Reference proteome</keyword>